<dbReference type="EMBL" id="JANBPY010002126">
    <property type="protein sequence ID" value="KAJ1956443.1"/>
    <property type="molecule type" value="Genomic_DNA"/>
</dbReference>
<evidence type="ECO:0000256" key="5">
    <source>
        <dbReference type="PIRSR" id="PIRSR000097-3"/>
    </source>
</evidence>
<feature type="site" description="Lowers pKa of active site Tyr" evidence="5">
    <location>
        <position position="79"/>
    </location>
</feature>
<dbReference type="Proteomes" id="UP001150925">
    <property type="component" value="Unassembled WGS sequence"/>
</dbReference>
<accession>A0A9W8AK04</accession>
<evidence type="ECO:0000256" key="1">
    <source>
        <dbReference type="ARBA" id="ARBA00007905"/>
    </source>
</evidence>
<reference evidence="7" key="1">
    <citation type="submission" date="2022-07" db="EMBL/GenBank/DDBJ databases">
        <title>Phylogenomic reconstructions and comparative analyses of Kickxellomycotina fungi.</title>
        <authorList>
            <person name="Reynolds N.K."/>
            <person name="Stajich J.E."/>
            <person name="Barry K."/>
            <person name="Grigoriev I.V."/>
            <person name="Crous P."/>
            <person name="Smith M.E."/>
        </authorList>
    </citation>
    <scope>NUCLEOTIDE SEQUENCE</scope>
    <source>
        <strain evidence="7">RSA 1196</strain>
    </source>
</reference>
<evidence type="ECO:0000259" key="6">
    <source>
        <dbReference type="Pfam" id="PF00248"/>
    </source>
</evidence>
<keyword evidence="8" id="KW-1185">Reference proteome</keyword>
<dbReference type="InterPro" id="IPR036812">
    <property type="entry name" value="NAD(P)_OxRdtase_dom_sf"/>
</dbReference>
<dbReference type="PANTHER" id="PTHR43827">
    <property type="entry name" value="2,5-DIKETO-D-GLUCONIC ACID REDUCTASE"/>
    <property type="match status" value="1"/>
</dbReference>
<dbReference type="AlphaFoldDB" id="A0A9W8AK04"/>
<dbReference type="InterPro" id="IPR018170">
    <property type="entry name" value="Aldo/ket_reductase_CS"/>
</dbReference>
<sequence length="269" mass="30144">MALNSTVTHLLNNGRQIPVVGFGVYELPAGRKTTDLVKRALQAGYRHIDTAAMYGNEAETGQGILESGIPRESIFVTTKLDDPDHGYQPTLDAFHISLKKLGLSYVDLFLIHSPHGGTKLRLESWKAMEELYHQGLIKSIGVSNYGVHHLQELMDFCTVKPAVNQIELHPWFSQPEIVELCHRHDIVIEAYSALARAEKASDPVLQAIAKKYGKSWAQILIRWSLQHGYVPLAKTATPDRIPQNLDVFDFTIVDEDMRVLDGLNENLPL</sequence>
<dbReference type="SUPFAM" id="SSF51430">
    <property type="entry name" value="NAD(P)-linked oxidoreductase"/>
    <property type="match status" value="1"/>
</dbReference>
<evidence type="ECO:0000313" key="8">
    <source>
        <dbReference type="Proteomes" id="UP001150925"/>
    </source>
</evidence>
<dbReference type="GO" id="GO:0016491">
    <property type="term" value="F:oxidoreductase activity"/>
    <property type="evidence" value="ECO:0007669"/>
    <property type="project" value="UniProtKB-KW"/>
</dbReference>
<comment type="similarity">
    <text evidence="1">Belongs to the aldo/keto reductase family.</text>
</comment>
<organism evidence="7 8">
    <name type="scientific">Dispira parvispora</name>
    <dbReference type="NCBI Taxonomy" id="1520584"/>
    <lineage>
        <taxon>Eukaryota</taxon>
        <taxon>Fungi</taxon>
        <taxon>Fungi incertae sedis</taxon>
        <taxon>Zoopagomycota</taxon>
        <taxon>Kickxellomycotina</taxon>
        <taxon>Dimargaritomycetes</taxon>
        <taxon>Dimargaritales</taxon>
        <taxon>Dimargaritaceae</taxon>
        <taxon>Dispira</taxon>
    </lineage>
</organism>
<dbReference type="OrthoDB" id="416253at2759"/>
<dbReference type="CDD" id="cd19071">
    <property type="entry name" value="AKR_AKR1-5-like"/>
    <property type="match status" value="1"/>
</dbReference>
<dbReference type="Gene3D" id="3.20.20.100">
    <property type="entry name" value="NADP-dependent oxidoreductase domain"/>
    <property type="match status" value="1"/>
</dbReference>
<evidence type="ECO:0000313" key="7">
    <source>
        <dbReference type="EMBL" id="KAJ1956443.1"/>
    </source>
</evidence>
<dbReference type="InterPro" id="IPR020471">
    <property type="entry name" value="AKR"/>
</dbReference>
<feature type="active site" description="Proton donor" evidence="3">
    <location>
        <position position="54"/>
    </location>
</feature>
<dbReference type="PROSITE" id="PS00062">
    <property type="entry name" value="ALDOKETO_REDUCTASE_2"/>
    <property type="match status" value="1"/>
</dbReference>
<evidence type="ECO:0000256" key="4">
    <source>
        <dbReference type="PIRSR" id="PIRSR000097-2"/>
    </source>
</evidence>
<dbReference type="PANTHER" id="PTHR43827:SF13">
    <property type="entry name" value="ALDO_KETO REDUCTASE FAMILY PROTEIN"/>
    <property type="match status" value="1"/>
</dbReference>
<gene>
    <name evidence="7" type="ORF">IWQ62_005300</name>
</gene>
<feature type="domain" description="NADP-dependent oxidoreductase" evidence="6">
    <location>
        <begin position="32"/>
        <end position="264"/>
    </location>
</feature>
<dbReference type="InterPro" id="IPR023210">
    <property type="entry name" value="NADP_OxRdtase_dom"/>
</dbReference>
<dbReference type="PROSITE" id="PS00063">
    <property type="entry name" value="ALDOKETO_REDUCTASE_3"/>
    <property type="match status" value="1"/>
</dbReference>
<dbReference type="PIRSF" id="PIRSF000097">
    <property type="entry name" value="AKR"/>
    <property type="match status" value="1"/>
</dbReference>
<name>A0A9W8AK04_9FUNG</name>
<proteinExistence type="inferred from homology"/>
<dbReference type="FunFam" id="3.20.20.100:FF:000015">
    <property type="entry name" value="Oxidoreductase, aldo/keto reductase family"/>
    <property type="match status" value="1"/>
</dbReference>
<dbReference type="Pfam" id="PF00248">
    <property type="entry name" value="Aldo_ket_red"/>
    <property type="match status" value="1"/>
</dbReference>
<evidence type="ECO:0000256" key="2">
    <source>
        <dbReference type="ARBA" id="ARBA00023002"/>
    </source>
</evidence>
<feature type="binding site" evidence="4">
    <location>
        <position position="112"/>
    </location>
    <ligand>
        <name>substrate</name>
    </ligand>
</feature>
<protein>
    <recommendedName>
        <fullName evidence="6">NADP-dependent oxidoreductase domain-containing protein</fullName>
    </recommendedName>
</protein>
<evidence type="ECO:0000256" key="3">
    <source>
        <dbReference type="PIRSR" id="PIRSR000097-1"/>
    </source>
</evidence>
<keyword evidence="2" id="KW-0560">Oxidoreductase</keyword>
<comment type="caution">
    <text evidence="7">The sequence shown here is derived from an EMBL/GenBank/DDBJ whole genome shotgun (WGS) entry which is preliminary data.</text>
</comment>
<dbReference type="PRINTS" id="PR00069">
    <property type="entry name" value="ALDKETRDTASE"/>
</dbReference>